<feature type="region of interest" description="Disordered" evidence="1">
    <location>
        <begin position="1"/>
        <end position="358"/>
    </location>
</feature>
<dbReference type="EMBL" id="KB644415">
    <property type="protein sequence ID" value="EPS34407.1"/>
    <property type="molecule type" value="Genomic_DNA"/>
</dbReference>
<feature type="compositionally biased region" description="Basic and acidic residues" evidence="1">
    <location>
        <begin position="146"/>
        <end position="172"/>
    </location>
</feature>
<dbReference type="Proteomes" id="UP000019376">
    <property type="component" value="Unassembled WGS sequence"/>
</dbReference>
<feature type="compositionally biased region" description="Basic and acidic residues" evidence="1">
    <location>
        <begin position="86"/>
        <end position="105"/>
    </location>
</feature>
<dbReference type="STRING" id="933388.S8BH13"/>
<dbReference type="eggNOG" id="ENOG502SANM">
    <property type="taxonomic scope" value="Eukaryota"/>
</dbReference>
<dbReference type="AlphaFoldDB" id="S8BH13"/>
<evidence type="ECO:0000313" key="4">
    <source>
        <dbReference type="Proteomes" id="UP000019376"/>
    </source>
</evidence>
<protein>
    <recommendedName>
        <fullName evidence="2">DUF8035 domain-containing protein</fullName>
    </recommendedName>
</protein>
<feature type="compositionally biased region" description="Basic residues" evidence="1">
    <location>
        <begin position="440"/>
        <end position="453"/>
    </location>
</feature>
<feature type="domain" description="DUF8035" evidence="2">
    <location>
        <begin position="561"/>
        <end position="615"/>
    </location>
</feature>
<accession>S8BH13</accession>
<feature type="compositionally biased region" description="Acidic residues" evidence="1">
    <location>
        <begin position="11"/>
        <end position="21"/>
    </location>
</feature>
<evidence type="ECO:0000313" key="3">
    <source>
        <dbReference type="EMBL" id="EPS34407.1"/>
    </source>
</evidence>
<feature type="compositionally biased region" description="Basic and acidic residues" evidence="1">
    <location>
        <begin position="55"/>
        <end position="78"/>
    </location>
</feature>
<dbReference type="InterPro" id="IPR058348">
    <property type="entry name" value="DUF8035"/>
</dbReference>
<gene>
    <name evidence="3" type="ORF">PDE_09371</name>
</gene>
<reference evidence="3 4" key="1">
    <citation type="journal article" date="2013" name="PLoS ONE">
        <title>Genomic and secretomic analyses reveal unique features of the lignocellulolytic enzyme system of Penicillium decumbens.</title>
        <authorList>
            <person name="Liu G."/>
            <person name="Zhang L."/>
            <person name="Wei X."/>
            <person name="Zou G."/>
            <person name="Qin Y."/>
            <person name="Ma L."/>
            <person name="Li J."/>
            <person name="Zheng H."/>
            <person name="Wang S."/>
            <person name="Wang C."/>
            <person name="Xun L."/>
            <person name="Zhao G.-P."/>
            <person name="Zhou Z."/>
            <person name="Qu Y."/>
        </authorList>
    </citation>
    <scope>NUCLEOTIDE SEQUENCE [LARGE SCALE GENOMIC DNA]</scope>
    <source>
        <strain evidence="4">114-2 / CGMCC 5302</strain>
    </source>
</reference>
<evidence type="ECO:0000256" key="1">
    <source>
        <dbReference type="SAM" id="MobiDB-lite"/>
    </source>
</evidence>
<proteinExistence type="predicted"/>
<feature type="compositionally biased region" description="Basic and acidic residues" evidence="1">
    <location>
        <begin position="322"/>
        <end position="350"/>
    </location>
</feature>
<dbReference type="HOGENOM" id="CLU_450618_0_0_1"/>
<evidence type="ECO:0000259" key="2">
    <source>
        <dbReference type="Pfam" id="PF26118"/>
    </source>
</evidence>
<name>S8BH13_PENO1</name>
<keyword evidence="4" id="KW-1185">Reference proteome</keyword>
<feature type="compositionally biased region" description="Basic and acidic residues" evidence="1">
    <location>
        <begin position="204"/>
        <end position="221"/>
    </location>
</feature>
<feature type="compositionally biased region" description="Basic and acidic residues" evidence="1">
    <location>
        <begin position="22"/>
        <end position="39"/>
    </location>
</feature>
<dbReference type="Pfam" id="PF26118">
    <property type="entry name" value="DUF8035"/>
    <property type="match status" value="1"/>
</dbReference>
<feature type="compositionally biased region" description="Basic and acidic residues" evidence="1">
    <location>
        <begin position="1"/>
        <end position="10"/>
    </location>
</feature>
<feature type="compositionally biased region" description="Basic residues" evidence="1">
    <location>
        <begin position="106"/>
        <end position="117"/>
    </location>
</feature>
<sequence>MSRRAPPREYYEEEEEEDLEIERERDRYSRSRRPERVFDEDVEFRRRRSMPPVEDLERMHIRDRPPRDLVREAYEGPREPGPLIRRSRDERIEMGPEREPEEPRVRSSRRRESRNHRPRELVEEEESELIIGERERPEGRRHRRSRDFERDDPAMRQRGRTSEGDLKLRERVLEEEDEIYYRSASRPRRGPSRREVELEEESIDDRHQERLRGARPRREPTYEEELVMSWKDRPSPREEELEEEIKTRESRRRRRLSQPEPRYVREPPPREVPGAWPSEEPDEEDEIRIRETRRSGPRRRPRHRDSEELEEDILLRRREHGRHAGRDSMESDEIIIRRSKERLSPRERSPSPEPIRARPIHQDFITHHRHIDHGFEPARLPRAPSPDLTSPRASFDEIDYHKHTRRGPHGRVSEEEIVLNNRDREESLSPTADLSIDLKKQRRREAQRHREHRVRSVDDRDSTSSISGSPPARPRPLSRGPLVDEDLIEEEIKIRRERSNHHLREEIGIKELALVPSPPTEDVVEVPRALEVVEVAPKGALKEELEVRGRVEQQVVTERPDERWTEITKDLIVREAIERLGYEFEETRKFYYIFSFLQPADIDELVELSDAIRHARRRRIKEMQQERLERAPRPRPFVERLPPRPRMKRHIREREWIVEERT</sequence>
<dbReference type="OrthoDB" id="5410752at2759"/>
<organism evidence="3 4">
    <name type="scientific">Penicillium oxalicum (strain 114-2 / CGMCC 5302)</name>
    <name type="common">Penicillium decumbens</name>
    <dbReference type="NCBI Taxonomy" id="933388"/>
    <lineage>
        <taxon>Eukaryota</taxon>
        <taxon>Fungi</taxon>
        <taxon>Dikarya</taxon>
        <taxon>Ascomycota</taxon>
        <taxon>Pezizomycotina</taxon>
        <taxon>Eurotiomycetes</taxon>
        <taxon>Eurotiomycetidae</taxon>
        <taxon>Eurotiales</taxon>
        <taxon>Aspergillaceae</taxon>
        <taxon>Penicillium</taxon>
    </lineage>
</organism>
<feature type="compositionally biased region" description="Basic and acidic residues" evidence="1">
    <location>
        <begin position="230"/>
        <end position="248"/>
    </location>
</feature>
<feature type="region of interest" description="Disordered" evidence="1">
    <location>
        <begin position="370"/>
        <end position="482"/>
    </location>
</feature>